<dbReference type="OrthoDB" id="3031569at2759"/>
<name>A0A8H6HFM0_9AGAR</name>
<sequence length="67" mass="7815">IIISESAHLIWCLRCEWRIGREGKLDCLHTEAEITGRWRAVVNRRLRLDWALVNKQAGGPPSRETNY</sequence>
<protein>
    <submittedName>
        <fullName evidence="1">Uncharacterized protein</fullName>
    </submittedName>
</protein>
<organism evidence="1 2">
    <name type="scientific">Ephemerocybe angulata</name>
    <dbReference type="NCBI Taxonomy" id="980116"/>
    <lineage>
        <taxon>Eukaryota</taxon>
        <taxon>Fungi</taxon>
        <taxon>Dikarya</taxon>
        <taxon>Basidiomycota</taxon>
        <taxon>Agaricomycotina</taxon>
        <taxon>Agaricomycetes</taxon>
        <taxon>Agaricomycetidae</taxon>
        <taxon>Agaricales</taxon>
        <taxon>Agaricineae</taxon>
        <taxon>Psathyrellaceae</taxon>
        <taxon>Ephemerocybe</taxon>
    </lineage>
</organism>
<dbReference type="AlphaFoldDB" id="A0A8H6HFM0"/>
<dbReference type="Proteomes" id="UP000521943">
    <property type="component" value="Unassembled WGS sequence"/>
</dbReference>
<keyword evidence="2" id="KW-1185">Reference proteome</keyword>
<dbReference type="EMBL" id="JACGCI010000096">
    <property type="protein sequence ID" value="KAF6746130.1"/>
    <property type="molecule type" value="Genomic_DNA"/>
</dbReference>
<accession>A0A8H6HFM0</accession>
<comment type="caution">
    <text evidence="1">The sequence shown here is derived from an EMBL/GenBank/DDBJ whole genome shotgun (WGS) entry which is preliminary data.</text>
</comment>
<feature type="non-terminal residue" evidence="1">
    <location>
        <position position="1"/>
    </location>
</feature>
<reference evidence="1 2" key="1">
    <citation type="submission" date="2020-07" db="EMBL/GenBank/DDBJ databases">
        <title>Comparative genomics of pyrophilous fungi reveals a link between fire events and developmental genes.</title>
        <authorList>
            <consortium name="DOE Joint Genome Institute"/>
            <person name="Steindorff A.S."/>
            <person name="Carver A."/>
            <person name="Calhoun S."/>
            <person name="Stillman K."/>
            <person name="Liu H."/>
            <person name="Lipzen A."/>
            <person name="Pangilinan J."/>
            <person name="Labutti K."/>
            <person name="Bruns T.D."/>
            <person name="Grigoriev I.V."/>
        </authorList>
    </citation>
    <scope>NUCLEOTIDE SEQUENCE [LARGE SCALE GENOMIC DNA]</scope>
    <source>
        <strain evidence="1 2">CBS 144469</strain>
    </source>
</reference>
<evidence type="ECO:0000313" key="1">
    <source>
        <dbReference type="EMBL" id="KAF6746130.1"/>
    </source>
</evidence>
<evidence type="ECO:0000313" key="2">
    <source>
        <dbReference type="Proteomes" id="UP000521943"/>
    </source>
</evidence>
<proteinExistence type="predicted"/>
<gene>
    <name evidence="1" type="ORF">DFP72DRAFT_823459</name>
</gene>